<comment type="caution">
    <text evidence="1">The sequence shown here is derived from an EMBL/GenBank/DDBJ whole genome shotgun (WGS) entry which is preliminary data.</text>
</comment>
<protein>
    <recommendedName>
        <fullName evidence="3">Glycosyltransferase</fullName>
    </recommendedName>
</protein>
<evidence type="ECO:0000313" key="1">
    <source>
        <dbReference type="EMBL" id="EME37186.1"/>
    </source>
</evidence>
<evidence type="ECO:0008006" key="3">
    <source>
        <dbReference type="Google" id="ProtNLM"/>
    </source>
</evidence>
<dbReference type="Gene3D" id="3.40.50.2000">
    <property type="entry name" value="Glycogen Phosphorylase B"/>
    <property type="match status" value="2"/>
</dbReference>
<dbReference type="Proteomes" id="UP000009877">
    <property type="component" value="Unassembled WGS sequence"/>
</dbReference>
<accession>M2XDL2</accession>
<gene>
    <name evidence="1" type="ORF">C884_02100</name>
</gene>
<organism evidence="1 2">
    <name type="scientific">Kocuria palustris PEL</name>
    <dbReference type="NCBI Taxonomy" id="1236550"/>
    <lineage>
        <taxon>Bacteria</taxon>
        <taxon>Bacillati</taxon>
        <taxon>Actinomycetota</taxon>
        <taxon>Actinomycetes</taxon>
        <taxon>Micrococcales</taxon>
        <taxon>Micrococcaceae</taxon>
        <taxon>Kocuria</taxon>
    </lineage>
</organism>
<sequence>MISHLVVGPESHGVVRHGLGLFHAAREAGVGGFDHRLVRRTVELPVAEPSAQALLHVSFTDALFGADADGAVEAVLRLRGRGLLSVGPHDVPQPEEGAQRFARRRTAFARLVRGADLVIAHSEHEAAALRALAGEGPDGGASTVVRAVPLPLEEALPVGRPAAAGDGAVVGVLGFVHPGKGIEDVIDSVPRGTLVRAIGASAAGHDADVQVLRERAAARGVRFELTGYVPEPELAGQLEAVDVPVCPHLHVSASGSLNTWIAHGRRPLVVDGPYMREIDEHWPGAVLRRRREELGTAVGELLAEPRRTRADRPLPRWGWAQVAEAYADAWKELLR</sequence>
<reference evidence="1 2" key="1">
    <citation type="journal article" date="2014" name="Genome Announc.">
        <title>Draft Genome Sequence of Kocuria palustris PEL.</title>
        <authorList>
            <person name="Sharma G."/>
            <person name="Khatri I."/>
            <person name="Subramanian S."/>
        </authorList>
    </citation>
    <scope>NUCLEOTIDE SEQUENCE [LARGE SCALE GENOMIC DNA]</scope>
    <source>
        <strain evidence="1 2">PEL</strain>
    </source>
</reference>
<dbReference type="STRING" id="71999.KPaMU14_11650"/>
<evidence type="ECO:0000313" key="2">
    <source>
        <dbReference type="Proteomes" id="UP000009877"/>
    </source>
</evidence>
<dbReference type="SUPFAM" id="SSF53756">
    <property type="entry name" value="UDP-Glycosyltransferase/glycogen phosphorylase"/>
    <property type="match status" value="1"/>
</dbReference>
<dbReference type="EMBL" id="ANHZ02000005">
    <property type="protein sequence ID" value="EME37186.1"/>
    <property type="molecule type" value="Genomic_DNA"/>
</dbReference>
<proteinExistence type="predicted"/>
<name>M2XDL2_9MICC</name>
<keyword evidence="2" id="KW-1185">Reference proteome</keyword>
<dbReference type="AlphaFoldDB" id="M2XDL2"/>